<evidence type="ECO:0000256" key="6">
    <source>
        <dbReference type="ARBA" id="ARBA00022723"/>
    </source>
</evidence>
<dbReference type="PANTHER" id="PTHR46223:SF3">
    <property type="entry name" value="HISTONE-LYSINE N-METHYLTRANSFERASE SET-23"/>
    <property type="match status" value="1"/>
</dbReference>
<dbReference type="EMBL" id="JAHUZN010000011">
    <property type="protein sequence ID" value="KAG8478808.1"/>
    <property type="molecule type" value="Genomic_DNA"/>
</dbReference>
<dbReference type="Pfam" id="PF00856">
    <property type="entry name" value="SET"/>
    <property type="match status" value="1"/>
</dbReference>
<evidence type="ECO:0000256" key="3">
    <source>
        <dbReference type="ARBA" id="ARBA00022603"/>
    </source>
</evidence>
<dbReference type="InterPro" id="IPR046341">
    <property type="entry name" value="SET_dom_sf"/>
</dbReference>
<keyword evidence="2" id="KW-0158">Chromosome</keyword>
<dbReference type="InterPro" id="IPR036047">
    <property type="entry name" value="F-box-like_dom_sf"/>
</dbReference>
<evidence type="ECO:0000256" key="4">
    <source>
        <dbReference type="ARBA" id="ARBA00022679"/>
    </source>
</evidence>
<dbReference type="InterPro" id="IPR001214">
    <property type="entry name" value="SET_dom"/>
</dbReference>
<keyword evidence="7" id="KW-0862">Zinc</keyword>
<dbReference type="PROSITE" id="PS50280">
    <property type="entry name" value="SET"/>
    <property type="match status" value="1"/>
</dbReference>
<proteinExistence type="predicted"/>
<keyword evidence="10" id="KW-1185">Reference proteome</keyword>
<protein>
    <recommendedName>
        <fullName evidence="8">SET domain-containing protein</fullName>
    </recommendedName>
</protein>
<keyword evidence="3" id="KW-0489">Methyltransferase</keyword>
<evidence type="ECO:0000256" key="1">
    <source>
        <dbReference type="ARBA" id="ARBA00004286"/>
    </source>
</evidence>
<keyword evidence="6" id="KW-0479">Metal-binding</keyword>
<dbReference type="GO" id="GO:0008168">
    <property type="term" value="F:methyltransferase activity"/>
    <property type="evidence" value="ECO:0007669"/>
    <property type="project" value="UniProtKB-KW"/>
</dbReference>
<dbReference type="GO" id="GO:0032259">
    <property type="term" value="P:methylation"/>
    <property type="evidence" value="ECO:0007669"/>
    <property type="project" value="UniProtKB-KW"/>
</dbReference>
<dbReference type="GO" id="GO:0005694">
    <property type="term" value="C:chromosome"/>
    <property type="evidence" value="ECO:0007669"/>
    <property type="project" value="UniProtKB-SubCell"/>
</dbReference>
<gene>
    <name evidence="9" type="ORF">CXB51_028681</name>
</gene>
<dbReference type="GO" id="GO:0046872">
    <property type="term" value="F:metal ion binding"/>
    <property type="evidence" value="ECO:0007669"/>
    <property type="project" value="UniProtKB-KW"/>
</dbReference>
<evidence type="ECO:0000256" key="7">
    <source>
        <dbReference type="ARBA" id="ARBA00022833"/>
    </source>
</evidence>
<dbReference type="PANTHER" id="PTHR46223">
    <property type="entry name" value="HISTONE-LYSINE N-METHYLTRANSFERASE SUV39H"/>
    <property type="match status" value="1"/>
</dbReference>
<dbReference type="SUPFAM" id="SSF82199">
    <property type="entry name" value="SET domain"/>
    <property type="match status" value="1"/>
</dbReference>
<organism evidence="9 10">
    <name type="scientific">Gossypium anomalum</name>
    <dbReference type="NCBI Taxonomy" id="47600"/>
    <lineage>
        <taxon>Eukaryota</taxon>
        <taxon>Viridiplantae</taxon>
        <taxon>Streptophyta</taxon>
        <taxon>Embryophyta</taxon>
        <taxon>Tracheophyta</taxon>
        <taxon>Spermatophyta</taxon>
        <taxon>Magnoliopsida</taxon>
        <taxon>eudicotyledons</taxon>
        <taxon>Gunneridae</taxon>
        <taxon>Pentapetalae</taxon>
        <taxon>rosids</taxon>
        <taxon>malvids</taxon>
        <taxon>Malvales</taxon>
        <taxon>Malvaceae</taxon>
        <taxon>Malvoideae</taxon>
        <taxon>Gossypium</taxon>
    </lineage>
</organism>
<dbReference type="InterPro" id="IPR050973">
    <property type="entry name" value="H3K9_Histone-Lys_N-MTase"/>
</dbReference>
<feature type="domain" description="SET" evidence="8">
    <location>
        <begin position="201"/>
        <end position="392"/>
    </location>
</feature>
<evidence type="ECO:0000313" key="10">
    <source>
        <dbReference type="Proteomes" id="UP000701853"/>
    </source>
</evidence>
<evidence type="ECO:0000256" key="5">
    <source>
        <dbReference type="ARBA" id="ARBA00022691"/>
    </source>
</evidence>
<accession>A0A8J6CSY5</accession>
<evidence type="ECO:0000256" key="2">
    <source>
        <dbReference type="ARBA" id="ARBA00022454"/>
    </source>
</evidence>
<name>A0A8J6CSY5_9ROSI</name>
<dbReference type="AlphaFoldDB" id="A0A8J6CSY5"/>
<evidence type="ECO:0000313" key="9">
    <source>
        <dbReference type="EMBL" id="KAG8478808.1"/>
    </source>
</evidence>
<keyword evidence="5" id="KW-0949">S-adenosyl-L-methionine</keyword>
<keyword evidence="4" id="KW-0808">Transferase</keyword>
<dbReference type="SMART" id="SM00317">
    <property type="entry name" value="SET"/>
    <property type="match status" value="1"/>
</dbReference>
<dbReference type="Proteomes" id="UP000701853">
    <property type="component" value="Chromosome 11"/>
</dbReference>
<comment type="subcellular location">
    <subcellularLocation>
        <location evidence="1">Chromosome</location>
    </subcellularLocation>
</comment>
<dbReference type="SUPFAM" id="SSF81383">
    <property type="entry name" value="F-box domain"/>
    <property type="match status" value="1"/>
</dbReference>
<reference evidence="9 10" key="1">
    <citation type="journal article" date="2021" name="bioRxiv">
        <title>The Gossypium anomalum genome as a resource for cotton improvement and evolutionary analysis of hybrid incompatibility.</title>
        <authorList>
            <person name="Grover C.E."/>
            <person name="Yuan D."/>
            <person name="Arick M.A."/>
            <person name="Miller E.R."/>
            <person name="Hu G."/>
            <person name="Peterson D.G."/>
            <person name="Wendel J.F."/>
            <person name="Udall J.A."/>
        </authorList>
    </citation>
    <scope>NUCLEOTIDE SEQUENCE [LARGE SCALE GENOMIC DNA]</scope>
    <source>
        <strain evidence="9">JFW-Udall</strain>
        <tissue evidence="9">Leaf</tissue>
    </source>
</reference>
<sequence>MLPPSPKKSPQKELGLSHAFLQCADLILPWLTPQELANVSLTCTALHRAAQSITLHRSLDASRSFENFPIPFHNTVDQYPYAYFFYTPSQIIPSSSPSLNRQFWGPNSSQTLVLPESGSSDAEMGCALDSMDPLGGSWVSVMDESGCECERCEKVSEDNVIGCPCMELEGEEGMGIRSECGPSCGCRLECGNRLSQRGIQVQLKIVKDVRKGWGLYAAQWIQHGQFICEYSAVAVLSTNPASFLGNMLSQRNCFRYISMKVIAFIVSHVRCIIVWRLALKMLLNLQSTLIGELLTTKEARRRQQIYDKLASDDHFSSALLVVREHLPSGNACLRINMDATRAGNVARFINHSCDGGNLSTVLVRSSGALLPRLCFFASKDIKEGEELTFSYGEIRVQPKGSKCFCGSFSCFGTLPSEHT</sequence>
<dbReference type="OrthoDB" id="5792673at2759"/>
<evidence type="ECO:0000259" key="8">
    <source>
        <dbReference type="PROSITE" id="PS50280"/>
    </source>
</evidence>
<comment type="caution">
    <text evidence="9">The sequence shown here is derived from an EMBL/GenBank/DDBJ whole genome shotgun (WGS) entry which is preliminary data.</text>
</comment>
<dbReference type="Gene3D" id="2.170.270.10">
    <property type="entry name" value="SET domain"/>
    <property type="match status" value="2"/>
</dbReference>